<dbReference type="InterPro" id="IPR000242">
    <property type="entry name" value="PTP_cat"/>
</dbReference>
<dbReference type="OrthoDB" id="2629679at2"/>
<gene>
    <name evidence="2" type="ORF">DJ010_12310</name>
</gene>
<protein>
    <submittedName>
        <fullName evidence="2">Protein phosphatase</fullName>
    </submittedName>
</protein>
<dbReference type="GO" id="GO:0004725">
    <property type="term" value="F:protein tyrosine phosphatase activity"/>
    <property type="evidence" value="ECO:0007669"/>
    <property type="project" value="InterPro"/>
</dbReference>
<evidence type="ECO:0000313" key="2">
    <source>
        <dbReference type="EMBL" id="PWN02705.1"/>
    </source>
</evidence>
<dbReference type="InterPro" id="IPR000387">
    <property type="entry name" value="Tyr_Pase_dom"/>
</dbReference>
<dbReference type="AlphaFoldDB" id="A0A316THY3"/>
<dbReference type="InterPro" id="IPR029021">
    <property type="entry name" value="Prot-tyrosine_phosphatase-like"/>
</dbReference>
<evidence type="ECO:0000313" key="3">
    <source>
        <dbReference type="Proteomes" id="UP000245507"/>
    </source>
</evidence>
<comment type="caution">
    <text evidence="2">The sequence shown here is derived from an EMBL/GenBank/DDBJ whole genome shotgun (WGS) entry which is preliminary data.</text>
</comment>
<feature type="domain" description="Tyrosine specific protein phosphatases" evidence="1">
    <location>
        <begin position="68"/>
        <end position="122"/>
    </location>
</feature>
<evidence type="ECO:0000259" key="1">
    <source>
        <dbReference type="PROSITE" id="PS50056"/>
    </source>
</evidence>
<dbReference type="Pfam" id="PF00102">
    <property type="entry name" value="Y_phosphatase"/>
    <property type="match status" value="1"/>
</dbReference>
<dbReference type="RefSeq" id="WP_109694501.1">
    <property type="nucleotide sequence ID" value="NZ_QGDD01000005.1"/>
</dbReference>
<sequence length="146" mass="16040">MSRWDDGTDGVVELPDGRCVRGTGARRPRGDVPAPEHAVYLLGRDPQVTGWPNRWVRWPDFRLPSSTDDAVAALRDAHARAGTERVELACAGGRGRTGTALSVLAVLSGVAPEDAVAWVREHYHPKAVETRAQRRWVERVGDLLLD</sequence>
<keyword evidence="3" id="KW-1185">Reference proteome</keyword>
<dbReference type="Gene3D" id="3.90.190.10">
    <property type="entry name" value="Protein tyrosine phosphatase superfamily"/>
    <property type="match status" value="1"/>
</dbReference>
<proteinExistence type="predicted"/>
<dbReference type="SUPFAM" id="SSF52799">
    <property type="entry name" value="(Phosphotyrosine protein) phosphatases II"/>
    <property type="match status" value="1"/>
</dbReference>
<dbReference type="PROSITE" id="PS50056">
    <property type="entry name" value="TYR_PHOSPHATASE_2"/>
    <property type="match status" value="1"/>
</dbReference>
<reference evidence="2 3" key="1">
    <citation type="submission" date="2018-05" db="EMBL/GenBank/DDBJ databases">
        <title>Nocardioides silvaticus genome.</title>
        <authorList>
            <person name="Li C."/>
            <person name="Wang G."/>
        </authorList>
    </citation>
    <scope>NUCLEOTIDE SEQUENCE [LARGE SCALE GENOMIC DNA]</scope>
    <source>
        <strain evidence="2 3">CCTCC AB 2018079</strain>
    </source>
</reference>
<accession>A0A316THY3</accession>
<name>A0A316THY3_9ACTN</name>
<dbReference type="EMBL" id="QGDD01000005">
    <property type="protein sequence ID" value="PWN02705.1"/>
    <property type="molecule type" value="Genomic_DNA"/>
</dbReference>
<organism evidence="2 3">
    <name type="scientific">Nocardioides silvaticus</name>
    <dbReference type="NCBI Taxonomy" id="2201891"/>
    <lineage>
        <taxon>Bacteria</taxon>
        <taxon>Bacillati</taxon>
        <taxon>Actinomycetota</taxon>
        <taxon>Actinomycetes</taxon>
        <taxon>Propionibacteriales</taxon>
        <taxon>Nocardioidaceae</taxon>
        <taxon>Nocardioides</taxon>
    </lineage>
</organism>
<dbReference type="Proteomes" id="UP000245507">
    <property type="component" value="Unassembled WGS sequence"/>
</dbReference>